<reference evidence="1 2" key="1">
    <citation type="submission" date="2019-07" db="EMBL/GenBank/DDBJ databases">
        <authorList>
            <person name="Cremers G."/>
        </authorList>
    </citation>
    <scope>NUCLEOTIDE SEQUENCE [LARGE SCALE GENOMIC DNA]</scope>
</reference>
<organism evidence="1 2">
    <name type="scientific">Candidatus Methylomirabilis lanthanidiphila</name>
    <dbReference type="NCBI Taxonomy" id="2211376"/>
    <lineage>
        <taxon>Bacteria</taxon>
        <taxon>Candidatus Methylomirabilota</taxon>
        <taxon>Candidatus Methylomirabilia</taxon>
        <taxon>Candidatus Methylomirabilales</taxon>
        <taxon>Candidatus Methylomirabilaceae</taxon>
        <taxon>Candidatus Methylomirabilis</taxon>
    </lineage>
</organism>
<accession>A0A564ZPL5</accession>
<gene>
    <name evidence="1" type="ORF">MELA_02901</name>
</gene>
<proteinExistence type="predicted"/>
<dbReference type="Proteomes" id="UP000334340">
    <property type="component" value="Unassembled WGS sequence"/>
</dbReference>
<dbReference type="EMBL" id="CABIKM010000063">
    <property type="protein sequence ID" value="VUZ86498.1"/>
    <property type="molecule type" value="Genomic_DNA"/>
</dbReference>
<sequence length="245" mass="27124">MHWEVQLIGDSGELAMLADAFTGSELNVERRAQGYVIVSTLFESLASADDVRERAKETVTAMSGAVRLELGSQVGLAVGAVYRIHDDGKSDITIFAEPMVVHVRALLSATFTVTTADGVSKVHRPADPISMWLPLAQEESLVAKALRLRDHHPLNWSDLFRIYEVVQSDEGSDQMIARGWVTKCALNRFTHTANSVTAAGDDARHGFERTEPPRNPMSLSEARQLVDTLLRAWLGWKSSQNPRRM</sequence>
<evidence type="ECO:0000313" key="1">
    <source>
        <dbReference type="EMBL" id="VUZ86498.1"/>
    </source>
</evidence>
<name>A0A564ZPL5_9BACT</name>
<keyword evidence="2" id="KW-1185">Reference proteome</keyword>
<protein>
    <submittedName>
        <fullName evidence="1">Uncharacterized protein</fullName>
    </submittedName>
</protein>
<dbReference type="AlphaFoldDB" id="A0A564ZPL5"/>
<evidence type="ECO:0000313" key="2">
    <source>
        <dbReference type="Proteomes" id="UP000334340"/>
    </source>
</evidence>